<organism evidence="1 2">
    <name type="scientific">Desulfocucumis palustris</name>
    <dbReference type="NCBI Taxonomy" id="1898651"/>
    <lineage>
        <taxon>Bacteria</taxon>
        <taxon>Bacillati</taxon>
        <taxon>Bacillota</taxon>
        <taxon>Clostridia</taxon>
        <taxon>Eubacteriales</taxon>
        <taxon>Desulfocucumaceae</taxon>
        <taxon>Desulfocucumis</taxon>
    </lineage>
</organism>
<dbReference type="Proteomes" id="UP000239549">
    <property type="component" value="Unassembled WGS sequence"/>
</dbReference>
<evidence type="ECO:0000313" key="2">
    <source>
        <dbReference type="Proteomes" id="UP000239549"/>
    </source>
</evidence>
<name>A0A2L2XDS3_9FIRM</name>
<reference evidence="2" key="1">
    <citation type="submission" date="2018-02" db="EMBL/GenBank/DDBJ databases">
        <title>Genome sequence of Desulfocucumis palustris strain NAW-5.</title>
        <authorList>
            <person name="Watanabe M."/>
            <person name="Kojima H."/>
            <person name="Fukui M."/>
        </authorList>
    </citation>
    <scope>NUCLEOTIDE SEQUENCE [LARGE SCALE GENOMIC DNA]</scope>
    <source>
        <strain evidence="2">NAW-5</strain>
    </source>
</reference>
<dbReference type="AlphaFoldDB" id="A0A2L2XDS3"/>
<gene>
    <name evidence="1" type="ORF">DCCM_3286</name>
</gene>
<evidence type="ECO:0000313" key="1">
    <source>
        <dbReference type="EMBL" id="GBF34174.1"/>
    </source>
</evidence>
<comment type="caution">
    <text evidence="1">The sequence shown here is derived from an EMBL/GenBank/DDBJ whole genome shotgun (WGS) entry which is preliminary data.</text>
</comment>
<keyword evidence="2" id="KW-1185">Reference proteome</keyword>
<accession>A0A2L2XDS3</accession>
<dbReference type="EMBL" id="BFAV01000130">
    <property type="protein sequence ID" value="GBF34174.1"/>
    <property type="molecule type" value="Genomic_DNA"/>
</dbReference>
<protein>
    <submittedName>
        <fullName evidence="1">Uncharacterized protein</fullName>
    </submittedName>
</protein>
<proteinExistence type="predicted"/>
<sequence length="53" mass="5913">MDLIPIFTSLIVIFGFKSAAEVLKSIITDRKKRLKLTPGIIIVVHTFGKDLKS</sequence>